<proteinExistence type="predicted"/>
<protein>
    <submittedName>
        <fullName evidence="1">Uncharacterized protein</fullName>
    </submittedName>
</protein>
<dbReference type="EMBL" id="JASBWU010000011">
    <property type="protein sequence ID" value="KAJ9118165.1"/>
    <property type="molecule type" value="Genomic_DNA"/>
</dbReference>
<evidence type="ECO:0000313" key="2">
    <source>
        <dbReference type="Proteomes" id="UP001243375"/>
    </source>
</evidence>
<comment type="caution">
    <text evidence="1">The sequence shown here is derived from an EMBL/GenBank/DDBJ whole genome shotgun (WGS) entry which is preliminary data.</text>
</comment>
<gene>
    <name evidence="1" type="ORF">QFC22_004069</name>
</gene>
<organism evidence="1 2">
    <name type="scientific">Naganishia vaughanmartiniae</name>
    <dbReference type="NCBI Taxonomy" id="1424756"/>
    <lineage>
        <taxon>Eukaryota</taxon>
        <taxon>Fungi</taxon>
        <taxon>Dikarya</taxon>
        <taxon>Basidiomycota</taxon>
        <taxon>Agaricomycotina</taxon>
        <taxon>Tremellomycetes</taxon>
        <taxon>Filobasidiales</taxon>
        <taxon>Filobasidiaceae</taxon>
        <taxon>Naganishia</taxon>
    </lineage>
</organism>
<sequence>MGLFGTSDPVKKEEKALAKEAKHDDKAVKQAQKELAKTEKEEHKAEKAHDKALKEHSKVVALEHKLSERVNAAVHKHDEAVSKENKVNHDIQASEQYRARVEHDLALKKQNLEQVAQQHHVKEHDRVERQHALQTAHVAPGTTAPTSAVHPGTGVGGEPYTTGATPGTGLSTSGGVPTHATTGTVPAGERY</sequence>
<dbReference type="Proteomes" id="UP001243375">
    <property type="component" value="Unassembled WGS sequence"/>
</dbReference>
<reference evidence="1" key="1">
    <citation type="submission" date="2023-04" db="EMBL/GenBank/DDBJ databases">
        <title>Draft Genome sequencing of Naganishia species isolated from polar environments using Oxford Nanopore Technology.</title>
        <authorList>
            <person name="Leo P."/>
            <person name="Venkateswaran K."/>
        </authorList>
    </citation>
    <scope>NUCLEOTIDE SEQUENCE</scope>
    <source>
        <strain evidence="1">MNA-CCFEE 5425</strain>
    </source>
</reference>
<accession>A0ACC2X2A4</accession>
<evidence type="ECO:0000313" key="1">
    <source>
        <dbReference type="EMBL" id="KAJ9118165.1"/>
    </source>
</evidence>
<keyword evidence="2" id="KW-1185">Reference proteome</keyword>
<name>A0ACC2X2A4_9TREE</name>